<comment type="caution">
    <text evidence="2">The sequence shown here is derived from an EMBL/GenBank/DDBJ whole genome shotgun (WGS) entry which is preliminary data.</text>
</comment>
<dbReference type="FunFam" id="3.30.1330.40:FF:000001">
    <property type="entry name" value="L-PSP family endoribonuclease"/>
    <property type="match status" value="1"/>
</dbReference>
<dbReference type="NCBIfam" id="TIGR00004">
    <property type="entry name" value="Rid family detoxifying hydrolase"/>
    <property type="match status" value="1"/>
</dbReference>
<dbReference type="InterPro" id="IPR019897">
    <property type="entry name" value="RidA_CS"/>
</dbReference>
<gene>
    <name evidence="2" type="ORF">RB653_003231</name>
</gene>
<evidence type="ECO:0000313" key="3">
    <source>
        <dbReference type="Proteomes" id="UP001344447"/>
    </source>
</evidence>
<dbReference type="InterPro" id="IPR006056">
    <property type="entry name" value="RidA"/>
</dbReference>
<organism evidence="2 3">
    <name type="scientific">Dictyostelium firmibasis</name>
    <dbReference type="NCBI Taxonomy" id="79012"/>
    <lineage>
        <taxon>Eukaryota</taxon>
        <taxon>Amoebozoa</taxon>
        <taxon>Evosea</taxon>
        <taxon>Eumycetozoa</taxon>
        <taxon>Dictyostelia</taxon>
        <taxon>Dictyosteliales</taxon>
        <taxon>Dictyosteliaceae</taxon>
        <taxon>Dictyostelium</taxon>
    </lineage>
</organism>
<dbReference type="GO" id="GO:0019239">
    <property type="term" value="F:deaminase activity"/>
    <property type="evidence" value="ECO:0007669"/>
    <property type="project" value="TreeGrafter"/>
</dbReference>
<dbReference type="PANTHER" id="PTHR11803:SF39">
    <property type="entry name" value="2-IMINOBUTANOATE_2-IMINOPROPANOATE DEAMINASE"/>
    <property type="match status" value="1"/>
</dbReference>
<name>A0AAN7TZK1_9MYCE</name>
<proteinExistence type="inferred from homology"/>
<dbReference type="CDD" id="cd00448">
    <property type="entry name" value="YjgF_YER057c_UK114_family"/>
    <property type="match status" value="1"/>
</dbReference>
<dbReference type="InterPro" id="IPR006175">
    <property type="entry name" value="YjgF/YER057c/UK114"/>
</dbReference>
<dbReference type="GO" id="GO:0005739">
    <property type="term" value="C:mitochondrion"/>
    <property type="evidence" value="ECO:0007669"/>
    <property type="project" value="TreeGrafter"/>
</dbReference>
<comment type="similarity">
    <text evidence="1">Belongs to the RutC family.</text>
</comment>
<reference evidence="2 3" key="1">
    <citation type="submission" date="2023-11" db="EMBL/GenBank/DDBJ databases">
        <title>Dfirmibasis_genome.</title>
        <authorList>
            <person name="Edelbroek B."/>
            <person name="Kjellin J."/>
            <person name="Jerlstrom-Hultqvist J."/>
            <person name="Soderbom F."/>
        </authorList>
    </citation>
    <scope>NUCLEOTIDE SEQUENCE [LARGE SCALE GENOMIC DNA]</scope>
    <source>
        <strain evidence="2 3">TNS-C-14</strain>
    </source>
</reference>
<dbReference type="Proteomes" id="UP001344447">
    <property type="component" value="Unassembled WGS sequence"/>
</dbReference>
<dbReference type="EMBL" id="JAVFKY010000004">
    <property type="protein sequence ID" value="KAK5578275.1"/>
    <property type="molecule type" value="Genomic_DNA"/>
</dbReference>
<sequence length="150" mass="16084">MNFILKNSIRNFSSSLSNYSKMTGKVVVKTTNAPGAIGPYSQAIIANNQVFISGCLGIDKDTMAFPSETDVSAQTKLALTNMKNIVEAAGSSMEKVVKTTILLKSMDDFQAVNAVYSTFFPVDPPARSTFAVACLPKNALVEIEAIAIHQ</sequence>
<keyword evidence="3" id="KW-1185">Reference proteome</keyword>
<dbReference type="PROSITE" id="PS01094">
    <property type="entry name" value="UPF0076"/>
    <property type="match status" value="1"/>
</dbReference>
<dbReference type="Pfam" id="PF01042">
    <property type="entry name" value="Ribonuc_L-PSP"/>
    <property type="match status" value="1"/>
</dbReference>
<dbReference type="InterPro" id="IPR035959">
    <property type="entry name" value="RutC-like_sf"/>
</dbReference>
<evidence type="ECO:0000256" key="1">
    <source>
        <dbReference type="ARBA" id="ARBA00010552"/>
    </source>
</evidence>
<dbReference type="PANTHER" id="PTHR11803">
    <property type="entry name" value="2-IMINOBUTANOATE/2-IMINOPROPANOATE DEAMINASE RIDA"/>
    <property type="match status" value="1"/>
</dbReference>
<dbReference type="AlphaFoldDB" id="A0AAN7TZK1"/>
<protein>
    <submittedName>
        <fullName evidence="2">Uncharacterized protein</fullName>
    </submittedName>
</protein>
<dbReference type="SUPFAM" id="SSF55298">
    <property type="entry name" value="YjgF-like"/>
    <property type="match status" value="1"/>
</dbReference>
<accession>A0AAN7TZK1</accession>
<dbReference type="GO" id="GO:0005829">
    <property type="term" value="C:cytosol"/>
    <property type="evidence" value="ECO:0007669"/>
    <property type="project" value="TreeGrafter"/>
</dbReference>
<evidence type="ECO:0000313" key="2">
    <source>
        <dbReference type="EMBL" id="KAK5578275.1"/>
    </source>
</evidence>
<dbReference type="Gene3D" id="3.30.1330.40">
    <property type="entry name" value="RutC-like"/>
    <property type="match status" value="1"/>
</dbReference>